<sequence length="357" mass="38968">MKVGISCNRFGAGGGLERYALDISRAMAKRAGTEVSVYARRFDAGVAASAGVAAHRIVVSWLPGKLRDRYFSWRLQELRDAGEVLIGCNRVRGSDLAICGGTHRGYLAARGTPARRSDQWQIDLESAQYAGAHRVVAHSALMRREVIELYGIAPERVELVYPPVDTQRFTPVDDGARAALRREFGFGDEEIVFLFPSSGHARKGFDLLADYFSRSDLPITLAVAGRPVGRTIARVRELGYSSRIDALYRAADFTILASGYEPFGLVGVESVLCGTPLVFADNIACLEVIRPQAVHAFSRERSETLDHAIRAAVASVRSGQARLANPLALLDYDPDIEVHVDTLLRLASDARAARRAA</sequence>
<dbReference type="KEGG" id="cnan:A2G96_05255"/>
<evidence type="ECO:0000259" key="3">
    <source>
        <dbReference type="Pfam" id="PF00534"/>
    </source>
</evidence>
<dbReference type="Gene3D" id="3.40.50.2000">
    <property type="entry name" value="Glycogen Phosphorylase B"/>
    <property type="match status" value="2"/>
</dbReference>
<dbReference type="AlphaFoldDB" id="A0A142JGH8"/>
<dbReference type="RefSeq" id="WP_062797394.1">
    <property type="nucleotide sequence ID" value="NZ_CP014844.1"/>
</dbReference>
<evidence type="ECO:0000256" key="2">
    <source>
        <dbReference type="ARBA" id="ARBA00022679"/>
    </source>
</evidence>
<dbReference type="InterPro" id="IPR001296">
    <property type="entry name" value="Glyco_trans_1"/>
</dbReference>
<evidence type="ECO:0000313" key="6">
    <source>
        <dbReference type="Proteomes" id="UP000075238"/>
    </source>
</evidence>
<dbReference type="SUPFAM" id="SSF53756">
    <property type="entry name" value="UDP-Glycosyltransferase/glycogen phosphorylase"/>
    <property type="match status" value="1"/>
</dbReference>
<dbReference type="GO" id="GO:0016757">
    <property type="term" value="F:glycosyltransferase activity"/>
    <property type="evidence" value="ECO:0007669"/>
    <property type="project" value="UniProtKB-KW"/>
</dbReference>
<keyword evidence="2 5" id="KW-0808">Transferase</keyword>
<dbReference type="EMBL" id="CP014844">
    <property type="protein sequence ID" value="AMR77190.1"/>
    <property type="molecule type" value="Genomic_DNA"/>
</dbReference>
<keyword evidence="6" id="KW-1185">Reference proteome</keyword>
<evidence type="ECO:0000313" key="5">
    <source>
        <dbReference type="EMBL" id="AMR77190.1"/>
    </source>
</evidence>
<feature type="domain" description="Glycosyltransferase subfamily 4-like N-terminal" evidence="4">
    <location>
        <begin position="14"/>
        <end position="168"/>
    </location>
</feature>
<protein>
    <submittedName>
        <fullName evidence="5">Glycosyl transferase family 1</fullName>
    </submittedName>
</protein>
<proteinExistence type="predicted"/>
<dbReference type="OrthoDB" id="433681at2"/>
<evidence type="ECO:0000256" key="1">
    <source>
        <dbReference type="ARBA" id="ARBA00022676"/>
    </source>
</evidence>
<dbReference type="STRING" id="1796606.A2G96_05255"/>
<dbReference type="Proteomes" id="UP000075238">
    <property type="component" value="Chromosome 1"/>
</dbReference>
<accession>A0A142JGH8</accession>
<dbReference type="PANTHER" id="PTHR12526">
    <property type="entry name" value="GLYCOSYLTRANSFERASE"/>
    <property type="match status" value="1"/>
</dbReference>
<dbReference type="InterPro" id="IPR028098">
    <property type="entry name" value="Glyco_trans_4-like_N"/>
</dbReference>
<name>A0A142JGH8_9BURK</name>
<keyword evidence="1" id="KW-0328">Glycosyltransferase</keyword>
<reference evidence="5 6" key="1">
    <citation type="submission" date="2016-03" db="EMBL/GenBank/DDBJ databases">
        <title>Complete genome sequence of a novel chlorpyrifos degrading bacterium, Cupriavidus nantongensis sp. X1.</title>
        <authorList>
            <person name="Fang L."/>
        </authorList>
    </citation>
    <scope>NUCLEOTIDE SEQUENCE [LARGE SCALE GENOMIC DNA]</scope>
    <source>
        <strain evidence="5 6">X1</strain>
    </source>
</reference>
<evidence type="ECO:0000259" key="4">
    <source>
        <dbReference type="Pfam" id="PF13439"/>
    </source>
</evidence>
<dbReference type="CDD" id="cd03801">
    <property type="entry name" value="GT4_PimA-like"/>
    <property type="match status" value="1"/>
</dbReference>
<organism evidence="5 6">
    <name type="scientific">Cupriavidus nantongensis</name>
    <dbReference type="NCBI Taxonomy" id="1796606"/>
    <lineage>
        <taxon>Bacteria</taxon>
        <taxon>Pseudomonadati</taxon>
        <taxon>Pseudomonadota</taxon>
        <taxon>Betaproteobacteria</taxon>
        <taxon>Burkholderiales</taxon>
        <taxon>Burkholderiaceae</taxon>
        <taxon>Cupriavidus</taxon>
    </lineage>
</organism>
<dbReference type="Pfam" id="PF00534">
    <property type="entry name" value="Glycos_transf_1"/>
    <property type="match status" value="1"/>
</dbReference>
<gene>
    <name evidence="5" type="ORF">A2G96_05255</name>
</gene>
<dbReference type="PANTHER" id="PTHR12526:SF510">
    <property type="entry name" value="D-INOSITOL 3-PHOSPHATE GLYCOSYLTRANSFERASE"/>
    <property type="match status" value="1"/>
</dbReference>
<feature type="domain" description="Glycosyl transferase family 1" evidence="3">
    <location>
        <begin position="179"/>
        <end position="310"/>
    </location>
</feature>
<dbReference type="Pfam" id="PF13439">
    <property type="entry name" value="Glyco_transf_4"/>
    <property type="match status" value="1"/>
</dbReference>